<dbReference type="InterPro" id="IPR002110">
    <property type="entry name" value="Ankyrin_rpt"/>
</dbReference>
<accession>A0A819PFI8</accession>
<dbReference type="SMART" id="SM00248">
    <property type="entry name" value="ANK"/>
    <property type="match status" value="8"/>
</dbReference>
<keyword evidence="5" id="KW-0472">Membrane</keyword>
<sequence>METISTLIQMTPIAPFKQNPMHIINSKPNNRSRKSELFDELIEIARSPTEDKKSKVEWENFEKKLNEYFDDQHPYSCGSSAHKRRRKFFQQPDTNLFYPIHHAVLNNNLFILKKLVDDYGCDINIRTLDYDTVLMLAARAESIWKSEAEGKQPKMIEYLLEKISTGNAKAINKTDDEYRTALHHAILHRRFDYMKWLIKHGADINVKTLLKATALHFACFSAKNDGECLRMLKILYKKPEDSTNELVRQKDSELARQKDSDNLTAICIAARRSFEQSVGYLLDSYQCSQLDNCCDIELEYGVRSNNENILDKIYLKHKNCCSQDEKEDYIYGVTVPRNWLEQTPLFECAKYNRTSFMEKLLLPREANSSKWKQILDQLKDENQNTCLHIACTNGNMDTVKYLITEHQMSVNVYGSNRQTPLYGACEGGFLNVVQYLLDYTDADPTIRTAKGYNCLDIAIARHHPEIVKRLLKYQEWRTLMESVQYEGSDVPITPMRRLIISMPDIAYELIDKHFTTVIGDVDQPKHLINYIMFMTLYTVVVLQAIHPQYYYNLYNSFENTSNQSINWDYGFNSDLCRQVGIYLIQSGNTQARKTTTQKRYIQTLYVLLTIFLIKNALLILASFPRFIRKTAYYIEGLALILVYLYIRDDSSWQTLLSFRCPIQWELVSTLLLNYYNSVLSGNLEKIITVFRIYQYRATPLLMVLFCGFGLTYYMLLQYETVFGTPFEAIFRTALSLFDLGYENRLYTPPTNVMYYPVIYFVFILTEIILTILITNMLIGLAVGEIPTLKTQATLQRNKMLYELFFDYEIFHLQLKKIPLLFLYLLQCRACRRRPDSGIQSHRTKPSPWLCEVHVTDEIDDDQSPNAKCFVTKYFKKLQNFIKEDDIQSLIVTERKYKKYHRDTDKKKGQKDGTDDDT</sequence>
<dbReference type="PROSITE" id="PS50297">
    <property type="entry name" value="ANK_REP_REGION"/>
    <property type="match status" value="1"/>
</dbReference>
<dbReference type="EMBL" id="CAJOAZ010003472">
    <property type="protein sequence ID" value="CAF4009785.1"/>
    <property type="molecule type" value="Genomic_DNA"/>
</dbReference>
<feature type="region of interest" description="Disordered" evidence="4">
    <location>
        <begin position="897"/>
        <end position="917"/>
    </location>
</feature>
<dbReference type="Proteomes" id="UP000663844">
    <property type="component" value="Unassembled WGS sequence"/>
</dbReference>
<evidence type="ECO:0000256" key="1">
    <source>
        <dbReference type="ARBA" id="ARBA00022737"/>
    </source>
</evidence>
<name>A0A819PFI8_9BILA</name>
<evidence type="ECO:0000313" key="6">
    <source>
        <dbReference type="EMBL" id="CAF4009785.1"/>
    </source>
</evidence>
<proteinExistence type="predicted"/>
<feature type="transmembrane region" description="Helical" evidence="5">
    <location>
        <begin position="757"/>
        <end position="782"/>
    </location>
</feature>
<keyword evidence="2 3" id="KW-0040">ANK repeat</keyword>
<feature type="transmembrane region" description="Helical" evidence="5">
    <location>
        <begin position="603"/>
        <end position="624"/>
    </location>
</feature>
<keyword evidence="1" id="KW-0677">Repeat</keyword>
<dbReference type="InterPro" id="IPR036770">
    <property type="entry name" value="Ankyrin_rpt-contain_sf"/>
</dbReference>
<evidence type="ECO:0000256" key="3">
    <source>
        <dbReference type="PROSITE-ProRule" id="PRU00023"/>
    </source>
</evidence>
<dbReference type="SUPFAM" id="SSF48403">
    <property type="entry name" value="Ankyrin repeat"/>
    <property type="match status" value="1"/>
</dbReference>
<gene>
    <name evidence="6" type="ORF">OXD698_LOCUS30028</name>
</gene>
<evidence type="ECO:0000256" key="5">
    <source>
        <dbReference type="SAM" id="Phobius"/>
    </source>
</evidence>
<evidence type="ECO:0000313" key="7">
    <source>
        <dbReference type="Proteomes" id="UP000663844"/>
    </source>
</evidence>
<comment type="caution">
    <text evidence="6">The sequence shown here is derived from an EMBL/GenBank/DDBJ whole genome shotgun (WGS) entry which is preliminary data.</text>
</comment>
<keyword evidence="5" id="KW-1133">Transmembrane helix</keyword>
<dbReference type="AlphaFoldDB" id="A0A819PFI8"/>
<dbReference type="Pfam" id="PF12796">
    <property type="entry name" value="Ank_2"/>
    <property type="match status" value="3"/>
</dbReference>
<evidence type="ECO:0000256" key="2">
    <source>
        <dbReference type="ARBA" id="ARBA00023043"/>
    </source>
</evidence>
<dbReference type="PROSITE" id="PS50088">
    <property type="entry name" value="ANK_REPEAT"/>
    <property type="match status" value="1"/>
</dbReference>
<dbReference type="PANTHER" id="PTHR24198:SF165">
    <property type="entry name" value="ANKYRIN REPEAT-CONTAINING PROTEIN-RELATED"/>
    <property type="match status" value="1"/>
</dbReference>
<dbReference type="Gene3D" id="1.25.40.20">
    <property type="entry name" value="Ankyrin repeat-containing domain"/>
    <property type="match status" value="2"/>
</dbReference>
<feature type="transmembrane region" description="Helical" evidence="5">
    <location>
        <begin position="697"/>
        <end position="715"/>
    </location>
</feature>
<feature type="compositionally biased region" description="Basic and acidic residues" evidence="4">
    <location>
        <begin position="901"/>
        <end position="917"/>
    </location>
</feature>
<feature type="repeat" description="ANK" evidence="3">
    <location>
        <begin position="177"/>
        <end position="209"/>
    </location>
</feature>
<organism evidence="6 7">
    <name type="scientific">Adineta steineri</name>
    <dbReference type="NCBI Taxonomy" id="433720"/>
    <lineage>
        <taxon>Eukaryota</taxon>
        <taxon>Metazoa</taxon>
        <taxon>Spiralia</taxon>
        <taxon>Gnathifera</taxon>
        <taxon>Rotifera</taxon>
        <taxon>Eurotatoria</taxon>
        <taxon>Bdelloidea</taxon>
        <taxon>Adinetida</taxon>
        <taxon>Adinetidae</taxon>
        <taxon>Adineta</taxon>
    </lineage>
</organism>
<reference evidence="6" key="1">
    <citation type="submission" date="2021-02" db="EMBL/GenBank/DDBJ databases">
        <authorList>
            <person name="Nowell W R."/>
        </authorList>
    </citation>
    <scope>NUCLEOTIDE SEQUENCE</scope>
</reference>
<dbReference type="PANTHER" id="PTHR24198">
    <property type="entry name" value="ANKYRIN REPEAT AND PROTEIN KINASE DOMAIN-CONTAINING PROTEIN"/>
    <property type="match status" value="1"/>
</dbReference>
<keyword evidence="5" id="KW-0812">Transmembrane</keyword>
<protein>
    <submittedName>
        <fullName evidence="6">Uncharacterized protein</fullName>
    </submittedName>
</protein>
<feature type="transmembrane region" description="Helical" evidence="5">
    <location>
        <begin position="630"/>
        <end position="646"/>
    </location>
</feature>
<evidence type="ECO:0000256" key="4">
    <source>
        <dbReference type="SAM" id="MobiDB-lite"/>
    </source>
</evidence>